<dbReference type="InterPro" id="IPR002060">
    <property type="entry name" value="Squ/phyt_synthse"/>
</dbReference>
<name>A0A5M6IE11_9PROT</name>
<dbReference type="NCBIfam" id="TIGR03464">
    <property type="entry name" value="HpnC"/>
    <property type="match status" value="1"/>
</dbReference>
<dbReference type="CDD" id="cd00683">
    <property type="entry name" value="Trans_IPPS_HH"/>
    <property type="match status" value="1"/>
</dbReference>
<proteinExistence type="predicted"/>
<dbReference type="InterPro" id="IPR044843">
    <property type="entry name" value="Trans_IPPS_bact-type"/>
</dbReference>
<accession>A0A5M6IE11</accession>
<comment type="caution">
    <text evidence="2">The sequence shown here is derived from an EMBL/GenBank/DDBJ whole genome shotgun (WGS) entry which is preliminary data.</text>
</comment>
<sequence>MPPAPSPSPSPVEAPSGKTAGTENFPVGSILIAKRLRPHVATFYAFARAIDDIGDAPELSADEKIARLDGFEAALTGRDTTTPGYAKAHAMRDSLRATGVPDQHGVELIAAFKQDAVQSRYADWDDLMGYCRLSAAPVGRYLIDLHGGSRDGYGPSDALCAALQVINHLQDCQDDYRTLDRVYLPQDWMGAAGARVADLDAPAATPALRRVLDQCLDGCRTLMREADALPAGCLDRRLGLESAVIVDVAHTLIGHLSRQDPLSGRVKLSKGQAAVCALRGVARGLIRR</sequence>
<dbReference type="AlphaFoldDB" id="A0A5M6IE11"/>
<dbReference type="InterPro" id="IPR017827">
    <property type="entry name" value="HSQ_synthase_HpnC"/>
</dbReference>
<dbReference type="PANTHER" id="PTHR31480">
    <property type="entry name" value="BIFUNCTIONAL LYCOPENE CYCLASE/PHYTOENE SYNTHASE"/>
    <property type="match status" value="1"/>
</dbReference>
<protein>
    <submittedName>
        <fullName evidence="2">Squalene synthase HpnC</fullName>
        <ecNumber evidence="2">2.5.1.21</ecNumber>
    </submittedName>
</protein>
<dbReference type="SFLD" id="SFLDS00005">
    <property type="entry name" value="Isoprenoid_Synthase_Type_I"/>
    <property type="match status" value="1"/>
</dbReference>
<dbReference type="OrthoDB" id="9807580at2"/>
<feature type="region of interest" description="Disordered" evidence="1">
    <location>
        <begin position="1"/>
        <end position="21"/>
    </location>
</feature>
<dbReference type="EMBL" id="VWPJ01000004">
    <property type="protein sequence ID" value="KAA5606516.1"/>
    <property type="molecule type" value="Genomic_DNA"/>
</dbReference>
<dbReference type="SUPFAM" id="SSF48576">
    <property type="entry name" value="Terpenoid synthases"/>
    <property type="match status" value="1"/>
</dbReference>
<dbReference type="SFLD" id="SFLDG01212">
    <property type="entry name" value="Phytoene_synthase_like"/>
    <property type="match status" value="1"/>
</dbReference>
<evidence type="ECO:0000256" key="1">
    <source>
        <dbReference type="SAM" id="MobiDB-lite"/>
    </source>
</evidence>
<dbReference type="Pfam" id="PF00494">
    <property type="entry name" value="SQS_PSY"/>
    <property type="match status" value="1"/>
</dbReference>
<keyword evidence="2" id="KW-0808">Transferase</keyword>
<feature type="compositionally biased region" description="Pro residues" evidence="1">
    <location>
        <begin position="1"/>
        <end position="12"/>
    </location>
</feature>
<dbReference type="Proteomes" id="UP000324065">
    <property type="component" value="Unassembled WGS sequence"/>
</dbReference>
<dbReference type="RefSeq" id="WP_150061585.1">
    <property type="nucleotide sequence ID" value="NZ_JACHII010000006.1"/>
</dbReference>
<organism evidence="2 3">
    <name type="scientific">Roseospira marina</name>
    <dbReference type="NCBI Taxonomy" id="140057"/>
    <lineage>
        <taxon>Bacteria</taxon>
        <taxon>Pseudomonadati</taxon>
        <taxon>Pseudomonadota</taxon>
        <taxon>Alphaproteobacteria</taxon>
        <taxon>Rhodospirillales</taxon>
        <taxon>Rhodospirillaceae</taxon>
        <taxon>Roseospira</taxon>
    </lineage>
</organism>
<dbReference type="InterPro" id="IPR033904">
    <property type="entry name" value="Trans_IPPS_HH"/>
</dbReference>
<evidence type="ECO:0000313" key="3">
    <source>
        <dbReference type="Proteomes" id="UP000324065"/>
    </source>
</evidence>
<dbReference type="GO" id="GO:0004311">
    <property type="term" value="F:geranylgeranyl diphosphate synthase activity"/>
    <property type="evidence" value="ECO:0007669"/>
    <property type="project" value="InterPro"/>
</dbReference>
<gene>
    <name evidence="2" type="primary">hpnC</name>
    <name evidence="2" type="ORF">F1188_06540</name>
</gene>
<keyword evidence="3" id="KW-1185">Reference proteome</keyword>
<dbReference type="Gene3D" id="1.10.600.10">
    <property type="entry name" value="Farnesyl Diphosphate Synthase"/>
    <property type="match status" value="1"/>
</dbReference>
<dbReference type="EC" id="2.5.1.21" evidence="2"/>
<dbReference type="InterPro" id="IPR008949">
    <property type="entry name" value="Isoprenoid_synthase_dom_sf"/>
</dbReference>
<dbReference type="GO" id="GO:0016114">
    <property type="term" value="P:terpenoid biosynthetic process"/>
    <property type="evidence" value="ECO:0007669"/>
    <property type="project" value="UniProtKB-ARBA"/>
</dbReference>
<reference evidence="2 3" key="1">
    <citation type="submission" date="2019-09" db="EMBL/GenBank/DDBJ databases">
        <title>Genome sequence of Roseospira marina, one of the more divergent members of the non-sulfur purple photosynthetic bacterial family, the Rhodospirillaceae.</title>
        <authorList>
            <person name="Meyer T."/>
            <person name="Kyndt J."/>
        </authorList>
    </citation>
    <scope>NUCLEOTIDE SEQUENCE [LARGE SCALE GENOMIC DNA]</scope>
    <source>
        <strain evidence="2 3">DSM 15113</strain>
    </source>
</reference>
<dbReference type="SFLD" id="SFLDG01018">
    <property type="entry name" value="Squalene/Phytoene_Synthase_Lik"/>
    <property type="match status" value="1"/>
</dbReference>
<evidence type="ECO:0000313" key="2">
    <source>
        <dbReference type="EMBL" id="KAA5606516.1"/>
    </source>
</evidence>
<dbReference type="GO" id="GO:0051996">
    <property type="term" value="F:squalene synthase [NAD(P)H] activity"/>
    <property type="evidence" value="ECO:0007669"/>
    <property type="project" value="UniProtKB-EC"/>
</dbReference>